<dbReference type="PROSITE" id="PS51221">
    <property type="entry name" value="TTL"/>
    <property type="match status" value="1"/>
</dbReference>
<evidence type="ECO:0000313" key="11">
    <source>
        <dbReference type="Proteomes" id="UP000075885"/>
    </source>
</evidence>
<dbReference type="PROSITE" id="PS50157">
    <property type="entry name" value="ZINC_FINGER_C2H2_2"/>
    <property type="match status" value="5"/>
</dbReference>
<feature type="domain" description="C2H2-type" evidence="8">
    <location>
        <begin position="370"/>
        <end position="397"/>
    </location>
</feature>
<dbReference type="Pfam" id="PF00096">
    <property type="entry name" value="zf-C2H2"/>
    <property type="match status" value="2"/>
</dbReference>
<dbReference type="Gene3D" id="3.30.160.60">
    <property type="entry name" value="Classic Zinc Finger"/>
    <property type="match status" value="5"/>
</dbReference>
<feature type="compositionally biased region" description="Acidic residues" evidence="7">
    <location>
        <begin position="260"/>
        <end position="272"/>
    </location>
</feature>
<dbReference type="InterPro" id="IPR057954">
    <property type="entry name" value="SET_TTL12"/>
</dbReference>
<evidence type="ECO:0000259" key="9">
    <source>
        <dbReference type="PROSITE" id="PS51915"/>
    </source>
</evidence>
<keyword evidence="2" id="KW-0677">Repeat</keyword>
<dbReference type="GO" id="GO:0005634">
    <property type="term" value="C:nucleus"/>
    <property type="evidence" value="ECO:0007669"/>
    <property type="project" value="InterPro"/>
</dbReference>
<dbReference type="SMART" id="SM00355">
    <property type="entry name" value="ZnF_C2H2"/>
    <property type="match status" value="8"/>
</dbReference>
<evidence type="ECO:0000256" key="5">
    <source>
        <dbReference type="PROSITE-ProRule" id="PRU00042"/>
    </source>
</evidence>
<name>A0A182PVC3_9DIPT</name>
<dbReference type="EnsemblMetazoa" id="AEPI010910-RA">
    <property type="protein sequence ID" value="AEPI010910-PA"/>
    <property type="gene ID" value="AEPI010910"/>
</dbReference>
<evidence type="ECO:0008006" key="12">
    <source>
        <dbReference type="Google" id="ProtNLM"/>
    </source>
</evidence>
<feature type="binding site" evidence="6">
    <location>
        <position position="73"/>
    </location>
    <ligand>
        <name>Zn(2+)</name>
        <dbReference type="ChEBI" id="CHEBI:29105"/>
    </ligand>
</feature>
<feature type="domain" description="C2H2-type" evidence="8">
    <location>
        <begin position="341"/>
        <end position="369"/>
    </location>
</feature>
<protein>
    <recommendedName>
        <fullName evidence="12">Tubulin--tyrosine ligase-like protein 12</fullName>
    </recommendedName>
</protein>
<dbReference type="Gene3D" id="3.30.470.20">
    <property type="entry name" value="ATP-grasp fold, B domain"/>
    <property type="match status" value="1"/>
</dbReference>
<keyword evidence="3 5" id="KW-0863">Zinc-finger</keyword>
<evidence type="ECO:0000256" key="3">
    <source>
        <dbReference type="ARBA" id="ARBA00022771"/>
    </source>
</evidence>
<feature type="compositionally biased region" description="Basic and acidic residues" evidence="7">
    <location>
        <begin position="287"/>
        <end position="296"/>
    </location>
</feature>
<dbReference type="FunFam" id="3.30.160.60:FF:000100">
    <property type="entry name" value="Zinc finger 45-like"/>
    <property type="match status" value="1"/>
</dbReference>
<feature type="compositionally biased region" description="Low complexity" evidence="7">
    <location>
        <begin position="139"/>
        <end position="149"/>
    </location>
</feature>
<dbReference type="InterPro" id="IPR004344">
    <property type="entry name" value="TTL/TTLL_fam"/>
</dbReference>
<evidence type="ECO:0000256" key="4">
    <source>
        <dbReference type="ARBA" id="ARBA00022833"/>
    </source>
</evidence>
<reference evidence="11" key="1">
    <citation type="submission" date="2013-03" db="EMBL/GenBank/DDBJ databases">
        <title>The Genome Sequence of Anopheles epiroticus epiroticus2.</title>
        <authorList>
            <consortium name="The Broad Institute Genomics Platform"/>
            <person name="Neafsey D.E."/>
            <person name="Howell P."/>
            <person name="Walker B."/>
            <person name="Young S.K."/>
            <person name="Zeng Q."/>
            <person name="Gargeya S."/>
            <person name="Fitzgerald M."/>
            <person name="Haas B."/>
            <person name="Abouelleil A."/>
            <person name="Allen A.W."/>
            <person name="Alvarado L."/>
            <person name="Arachchi H.M."/>
            <person name="Berlin A.M."/>
            <person name="Chapman S.B."/>
            <person name="Gainer-Dewar J."/>
            <person name="Goldberg J."/>
            <person name="Griggs A."/>
            <person name="Gujja S."/>
            <person name="Hansen M."/>
            <person name="Howarth C."/>
            <person name="Imamovic A."/>
            <person name="Ireland A."/>
            <person name="Larimer J."/>
            <person name="McCowan C."/>
            <person name="Murphy C."/>
            <person name="Pearson M."/>
            <person name="Poon T.W."/>
            <person name="Priest M."/>
            <person name="Roberts A."/>
            <person name="Saif S."/>
            <person name="Shea T."/>
            <person name="Sisk P."/>
            <person name="Sykes S."/>
            <person name="Wortman J."/>
            <person name="Nusbaum C."/>
            <person name="Birren B."/>
        </authorList>
    </citation>
    <scope>NUCLEOTIDE SEQUENCE [LARGE SCALE GENOMIC DNA]</scope>
    <source>
        <strain evidence="11">Epiroticus2</strain>
    </source>
</reference>
<keyword evidence="4 6" id="KW-0862">Zinc</keyword>
<feature type="domain" description="C2H2-type" evidence="8">
    <location>
        <begin position="398"/>
        <end position="425"/>
    </location>
</feature>
<dbReference type="SUPFAM" id="SSF57667">
    <property type="entry name" value="beta-beta-alpha zinc fingers"/>
    <property type="match status" value="3"/>
</dbReference>
<feature type="domain" description="C2H2-type" evidence="8">
    <location>
        <begin position="426"/>
        <end position="453"/>
    </location>
</feature>
<reference evidence="10" key="2">
    <citation type="submission" date="2020-05" db="UniProtKB">
        <authorList>
            <consortium name="EnsemblMetazoa"/>
        </authorList>
    </citation>
    <scope>IDENTIFICATION</scope>
    <source>
        <strain evidence="10">Epiroticus2</strain>
    </source>
</reference>
<dbReference type="InterPro" id="IPR036236">
    <property type="entry name" value="Znf_C2H2_sf"/>
</dbReference>
<dbReference type="GO" id="GO:0008270">
    <property type="term" value="F:zinc ion binding"/>
    <property type="evidence" value="ECO:0007669"/>
    <property type="project" value="UniProtKB-UniRule"/>
</dbReference>
<dbReference type="SMART" id="SM00868">
    <property type="entry name" value="zf-AD"/>
    <property type="match status" value="1"/>
</dbReference>
<accession>A0A182PVC3</accession>
<feature type="domain" description="C2H2-type" evidence="8">
    <location>
        <begin position="454"/>
        <end position="482"/>
    </location>
</feature>
<dbReference type="Pfam" id="PF03133">
    <property type="entry name" value="TTL"/>
    <property type="match status" value="2"/>
</dbReference>
<evidence type="ECO:0000256" key="7">
    <source>
        <dbReference type="SAM" id="MobiDB-lite"/>
    </source>
</evidence>
<feature type="region of interest" description="Disordered" evidence="7">
    <location>
        <begin position="242"/>
        <end position="301"/>
    </location>
</feature>
<evidence type="ECO:0000256" key="1">
    <source>
        <dbReference type="ARBA" id="ARBA00022723"/>
    </source>
</evidence>
<organism evidence="10 11">
    <name type="scientific">Anopheles epiroticus</name>
    <dbReference type="NCBI Taxonomy" id="199890"/>
    <lineage>
        <taxon>Eukaryota</taxon>
        <taxon>Metazoa</taxon>
        <taxon>Ecdysozoa</taxon>
        <taxon>Arthropoda</taxon>
        <taxon>Hexapoda</taxon>
        <taxon>Insecta</taxon>
        <taxon>Pterygota</taxon>
        <taxon>Neoptera</taxon>
        <taxon>Endopterygota</taxon>
        <taxon>Diptera</taxon>
        <taxon>Nematocera</taxon>
        <taxon>Culicoidea</taxon>
        <taxon>Culicidae</taxon>
        <taxon>Anophelinae</taxon>
        <taxon>Anopheles</taxon>
    </lineage>
</organism>
<dbReference type="STRING" id="199890.A0A182PVC3"/>
<evidence type="ECO:0000256" key="2">
    <source>
        <dbReference type="ARBA" id="ARBA00022737"/>
    </source>
</evidence>
<dbReference type="InterPro" id="IPR013087">
    <property type="entry name" value="Znf_C2H2_type"/>
</dbReference>
<dbReference type="Proteomes" id="UP000075885">
    <property type="component" value="Unassembled WGS sequence"/>
</dbReference>
<dbReference type="PROSITE" id="PS00028">
    <property type="entry name" value="ZINC_FINGER_C2H2_1"/>
    <property type="match status" value="5"/>
</dbReference>
<dbReference type="AlphaFoldDB" id="A0A182PVC3"/>
<feature type="binding site" evidence="6">
    <location>
        <position position="29"/>
    </location>
    <ligand>
        <name>Zn(2+)</name>
        <dbReference type="ChEBI" id="CHEBI:29105"/>
    </ligand>
</feature>
<keyword evidence="11" id="KW-1185">Reference proteome</keyword>
<dbReference type="PANTHER" id="PTHR46088:SF1">
    <property type="entry name" value="TUBULIN--TYROSINE LIGASE-LIKE PROTEIN 12"/>
    <property type="match status" value="1"/>
</dbReference>
<dbReference type="InterPro" id="IPR012934">
    <property type="entry name" value="Znf_AD"/>
</dbReference>
<feature type="domain" description="ZAD" evidence="9">
    <location>
        <begin position="27"/>
        <end position="100"/>
    </location>
</feature>
<dbReference type="SUPFAM" id="SSF57716">
    <property type="entry name" value="Glucocorticoid receptor-like (DNA-binding domain)"/>
    <property type="match status" value="1"/>
</dbReference>
<evidence type="ECO:0000256" key="6">
    <source>
        <dbReference type="PROSITE-ProRule" id="PRU01263"/>
    </source>
</evidence>
<feature type="binding site" evidence="6">
    <location>
        <position position="32"/>
    </location>
    <ligand>
        <name>Zn(2+)</name>
        <dbReference type="ChEBI" id="CHEBI:29105"/>
    </ligand>
</feature>
<dbReference type="PANTHER" id="PTHR46088">
    <property type="entry name" value="TUBULIN--TYROSINE LIGASE-LIKE PROTEIN 12"/>
    <property type="match status" value="1"/>
</dbReference>
<sequence length="1083" mass="124277">MDIARKHAASSATVTSDSRMALIDFKKICRICGKSDETLTSVHSRYQNDLRGKIAKYLNIDIEENDTLPTKICFCCKDIITKWHDLFEKCRVMEERLASLVKASKEQQLQTDTVVNGADEENVEKNGRSTHEDGESSRRLTSSTPSSTPQEAAVASPPDLQSKKCQKSASKARTVTCTFCQTNSATSGNTRYETQTALVDHMKDQHWDQIFHCEQCDNYLDRAILIEHMTMHALSLLQPASATEGVEEAPESMASGSGLGEDEPEGEMEEAEGSQQTTELKSGEGSTNKENDEKDLASAAPEPIKVVEGRNLYCYICEKTLGNRSAYSYHVNQVHLNIKKFSCTFCEKKFGNQRLLNNHIANLHSRERNFGCTVCDKRFKTNVALYNHMRVHDDKLQFSCRFCDKKFRFRNHLVSHELVHLDERNFSCNQCEKKFNTSECLQKHKLTHVTTEPFQCPLCGFSTKQKRYLVLHAKRIHMNAKFTRPSTMDYEAFVAAHKPQLLSSGVPEHFWPELYRKLSDQVFDAGLSFSLLAVDYGEETRAPEDPVWTLQVSKEGGLKANDPTEIYLIDHAWTFRTDNARQLLNAHPELVSRLAVMMGLQQDDDVPPNAYIPRILQDMWRWCNMYSLNTDGLSVENRMPIWYVMDEVGSAILHNDSPNCRVVPFMHIPEGVTYSLLFPTQDIDEGDNVYRDFVESVPTGSKERDALLLPWRYDSFVKEDFSQTEPPKEYFLAGHIEESLPDPDVPPPLIDGNRPLKVYSQYALVNEYLTDPSYEVVNDPADADILWLTSHFKEFRELSESNPNKFVNQFPFENVMTIKDLLSIVCRRMAKVLPSSGNGDEVSLASNPRWLPVTYNLKTELVPFVSYYQNRAQRGLDNHWIVKPWNLARTLDTHITDNLTQIMRLQQTGPKIAQKYIEHPVLFERSELEASVKFDVRYVLLLKSVDELCAYVYTNFFLRFANKPFEMDDFDDYEKHFTVMNYGEYRLRHMKYGLEMLREMLQGATKVGPPCGIGASAQSRGLYAVDLMLEWTEAGGRIQPKLLEVNFTPDCQRACEYYPEFYNDVFNLLFLDQENLDVFRRIV</sequence>
<keyword evidence="1 6" id="KW-0479">Metal-binding</keyword>
<dbReference type="Pfam" id="PF25556">
    <property type="entry name" value="SET_TTL"/>
    <property type="match status" value="1"/>
</dbReference>
<feature type="binding site" evidence="6">
    <location>
        <position position="76"/>
    </location>
    <ligand>
        <name>Zn(2+)</name>
        <dbReference type="ChEBI" id="CHEBI:29105"/>
    </ligand>
</feature>
<dbReference type="PROSITE" id="PS51915">
    <property type="entry name" value="ZAD"/>
    <property type="match status" value="1"/>
</dbReference>
<dbReference type="Gene3D" id="3.40.1800.20">
    <property type="match status" value="1"/>
</dbReference>
<proteinExistence type="predicted"/>
<feature type="compositionally biased region" description="Polar residues" evidence="7">
    <location>
        <begin position="274"/>
        <end position="286"/>
    </location>
</feature>
<dbReference type="InterPro" id="IPR027749">
    <property type="entry name" value="TTLL12"/>
</dbReference>
<feature type="region of interest" description="Disordered" evidence="7">
    <location>
        <begin position="111"/>
        <end position="165"/>
    </location>
</feature>
<dbReference type="Pfam" id="PF07776">
    <property type="entry name" value="zf-AD"/>
    <property type="match status" value="1"/>
</dbReference>
<evidence type="ECO:0000259" key="8">
    <source>
        <dbReference type="PROSITE" id="PS50157"/>
    </source>
</evidence>
<feature type="compositionally biased region" description="Basic and acidic residues" evidence="7">
    <location>
        <begin position="123"/>
        <end position="138"/>
    </location>
</feature>
<dbReference type="GO" id="GO:0005737">
    <property type="term" value="C:cytoplasm"/>
    <property type="evidence" value="ECO:0007669"/>
    <property type="project" value="TreeGrafter"/>
</dbReference>
<evidence type="ECO:0000313" key="10">
    <source>
        <dbReference type="EnsemblMetazoa" id="AEPI010910-PA"/>
    </source>
</evidence>
<dbReference type="VEuPathDB" id="VectorBase:AEPI010910"/>